<name>A0A1Y2H9F6_9FUNG</name>
<accession>A0A1Y2H9F6</accession>
<dbReference type="GO" id="GO:0000902">
    <property type="term" value="P:cell morphogenesis"/>
    <property type="evidence" value="ECO:0007669"/>
    <property type="project" value="TreeGrafter"/>
</dbReference>
<dbReference type="SUPFAM" id="SSF90096">
    <property type="entry name" value="Subunits of heterodimeric actin filament capping protein Capz"/>
    <property type="match status" value="1"/>
</dbReference>
<reference evidence="9 10" key="1">
    <citation type="submission" date="2016-07" db="EMBL/GenBank/DDBJ databases">
        <title>Pervasive Adenine N6-methylation of Active Genes in Fungi.</title>
        <authorList>
            <consortium name="DOE Joint Genome Institute"/>
            <person name="Mondo S.J."/>
            <person name="Dannebaum R.O."/>
            <person name="Kuo R.C."/>
            <person name="Labutti K."/>
            <person name="Haridas S."/>
            <person name="Kuo A."/>
            <person name="Salamov A."/>
            <person name="Ahrendt S.R."/>
            <person name="Lipzen A."/>
            <person name="Sullivan W."/>
            <person name="Andreopoulos W.B."/>
            <person name="Clum A."/>
            <person name="Lindquist E."/>
            <person name="Daum C."/>
            <person name="Ramamoorthy G.K."/>
            <person name="Gryganskyi A."/>
            <person name="Culley D."/>
            <person name="Magnuson J.K."/>
            <person name="James T.Y."/>
            <person name="O'Malley M.A."/>
            <person name="Stajich J.E."/>
            <person name="Spatafora J.W."/>
            <person name="Visel A."/>
            <person name="Grigoriev I.V."/>
        </authorList>
    </citation>
    <scope>NUCLEOTIDE SEQUENCE [LARGE SCALE GENOMIC DNA]</scope>
    <source>
        <strain evidence="9 10">PL171</strain>
    </source>
</reference>
<dbReference type="PRINTS" id="PR00192">
    <property type="entry name" value="FACTINCAPB"/>
</dbReference>
<dbReference type="Gene3D" id="1.20.58.570">
    <property type="match status" value="1"/>
</dbReference>
<dbReference type="InterPro" id="IPR042276">
    <property type="entry name" value="CapZ_alpha/beta_2"/>
</dbReference>
<dbReference type="GO" id="GO:0005737">
    <property type="term" value="C:cytoplasm"/>
    <property type="evidence" value="ECO:0007669"/>
    <property type="project" value="InterPro"/>
</dbReference>
<evidence type="ECO:0000256" key="6">
    <source>
        <dbReference type="ARBA" id="ARBA00023203"/>
    </source>
</evidence>
<dbReference type="FunFam" id="1.20.58.570:FF:000001">
    <property type="entry name" value="F-actin-capping protein subunit beta"/>
    <property type="match status" value="1"/>
</dbReference>
<dbReference type="GO" id="GO:0051016">
    <property type="term" value="P:barbed-end actin filament capping"/>
    <property type="evidence" value="ECO:0007669"/>
    <property type="project" value="UniProtKB-UniRule"/>
</dbReference>
<dbReference type="Pfam" id="PF01115">
    <property type="entry name" value="F_actin_cap_B"/>
    <property type="match status" value="1"/>
</dbReference>
<evidence type="ECO:0000256" key="2">
    <source>
        <dbReference type="ARBA" id="ARBA00006039"/>
    </source>
</evidence>
<keyword evidence="6 8" id="KW-0009">Actin-binding</keyword>
<gene>
    <name evidence="9" type="ORF">BCR44DRAFT_1516378</name>
</gene>
<dbReference type="Proteomes" id="UP000193411">
    <property type="component" value="Unassembled WGS sequence"/>
</dbReference>
<evidence type="ECO:0000256" key="1">
    <source>
        <dbReference type="ARBA" id="ARBA00004245"/>
    </source>
</evidence>
<comment type="subcellular location">
    <subcellularLocation>
        <location evidence="1 8">Cytoplasm</location>
        <location evidence="1 8">Cytoskeleton</location>
    </subcellularLocation>
</comment>
<keyword evidence="5 8" id="KW-0963">Cytoplasm</keyword>
<comment type="subunit">
    <text evidence="8">Heterodimer of an alpha and a beta subunit.</text>
</comment>
<evidence type="ECO:0000256" key="3">
    <source>
        <dbReference type="ARBA" id="ARBA00021859"/>
    </source>
</evidence>
<dbReference type="STRING" id="765915.A0A1Y2H9F6"/>
<organism evidence="9 10">
    <name type="scientific">Catenaria anguillulae PL171</name>
    <dbReference type="NCBI Taxonomy" id="765915"/>
    <lineage>
        <taxon>Eukaryota</taxon>
        <taxon>Fungi</taxon>
        <taxon>Fungi incertae sedis</taxon>
        <taxon>Blastocladiomycota</taxon>
        <taxon>Blastocladiomycetes</taxon>
        <taxon>Blastocladiales</taxon>
        <taxon>Catenariaceae</taxon>
        <taxon>Catenaria</taxon>
    </lineage>
</organism>
<dbReference type="PROSITE" id="PS00231">
    <property type="entry name" value="F_ACTIN_CAPPING_BETA"/>
    <property type="match status" value="1"/>
</dbReference>
<keyword evidence="7 8" id="KW-0206">Cytoskeleton</keyword>
<evidence type="ECO:0000256" key="4">
    <source>
        <dbReference type="ARBA" id="ARBA00022467"/>
    </source>
</evidence>
<proteinExistence type="inferred from homology"/>
<dbReference type="InterPro" id="IPR001698">
    <property type="entry name" value="CAPZB"/>
</dbReference>
<comment type="caution">
    <text evidence="9">The sequence shown here is derived from an EMBL/GenBank/DDBJ whole genome shotgun (WGS) entry which is preliminary data.</text>
</comment>
<dbReference type="InterPro" id="IPR037282">
    <property type="entry name" value="CapZ_alpha/beta"/>
</dbReference>
<comment type="function">
    <text evidence="8">F-actin-capping proteins bind in a Ca(2+)-independent manner to the fast growing ends of actin filaments (barbed end) thereby blocking the exchange of subunits at these ends. Unlike other capping proteins (such as gelsolin and severin), these proteins do not sever actin filaments.</text>
</comment>
<sequence length="271" mass="30841">MDAQLDAALDLMRRLPPRHVERHLVQMADLVPHLTEDLLSAVDQPLKSLVCKKTGREYLICDYNRDGDSYRSPWSNEYDPPLSDGAVPSNQLRKLEEAANNAFDTYRDLYYEGGASSVYMWDLDDGFASVILIKKASDSHATQATWDSIHVFEVVERPNRVAHYKLTSTVMLSLLHGKRDGDGQMDLSGSLTRQQEQDLPFDNDKSSHLANLGRMVEDMEFKLRDALKNVYFDKTRDIVNEVRSAQDLHEAKKQAAVQNELFAKLALRRGQ</sequence>
<dbReference type="Gene3D" id="3.90.1150.210">
    <property type="entry name" value="F-actin capping protein, beta subunit"/>
    <property type="match status" value="1"/>
</dbReference>
<dbReference type="PANTHER" id="PTHR10619">
    <property type="entry name" value="F-ACTIN-CAPPING PROTEIN SUBUNIT BETA"/>
    <property type="match status" value="1"/>
</dbReference>
<comment type="similarity">
    <text evidence="2 8">Belongs to the F-actin-capping protein beta subunit family.</text>
</comment>
<dbReference type="OrthoDB" id="9979678at2759"/>
<evidence type="ECO:0000313" key="10">
    <source>
        <dbReference type="Proteomes" id="UP000193411"/>
    </source>
</evidence>
<evidence type="ECO:0000256" key="7">
    <source>
        <dbReference type="ARBA" id="ARBA00023212"/>
    </source>
</evidence>
<dbReference type="InterPro" id="IPR043175">
    <property type="entry name" value="CAPZB_N"/>
</dbReference>
<dbReference type="InterPro" id="IPR019771">
    <property type="entry name" value="F-actin_capping_bsu_CS"/>
</dbReference>
<protein>
    <recommendedName>
        <fullName evidence="3 8">F-actin-capping protein subunit beta</fullName>
    </recommendedName>
</protein>
<evidence type="ECO:0000313" key="9">
    <source>
        <dbReference type="EMBL" id="ORZ31209.1"/>
    </source>
</evidence>
<keyword evidence="4 8" id="KW-0117">Actin capping</keyword>
<dbReference type="PANTHER" id="PTHR10619:SF0">
    <property type="entry name" value="F-ACTIN-CAPPING PROTEIN SUBUNIT BETA ISOFORMS 1 AND 2"/>
    <property type="match status" value="1"/>
</dbReference>
<dbReference type="GO" id="GO:0051015">
    <property type="term" value="F:actin filament binding"/>
    <property type="evidence" value="ECO:0007669"/>
    <property type="project" value="TreeGrafter"/>
</dbReference>
<dbReference type="GO" id="GO:0030036">
    <property type="term" value="P:actin cytoskeleton organization"/>
    <property type="evidence" value="ECO:0007669"/>
    <property type="project" value="InterPro"/>
</dbReference>
<dbReference type="EMBL" id="MCFL01000065">
    <property type="protein sequence ID" value="ORZ31209.1"/>
    <property type="molecule type" value="Genomic_DNA"/>
</dbReference>
<evidence type="ECO:0000256" key="8">
    <source>
        <dbReference type="RuleBase" id="RU365078"/>
    </source>
</evidence>
<dbReference type="AlphaFoldDB" id="A0A1Y2H9F6"/>
<keyword evidence="10" id="KW-1185">Reference proteome</keyword>
<evidence type="ECO:0000256" key="5">
    <source>
        <dbReference type="ARBA" id="ARBA00022490"/>
    </source>
</evidence>
<dbReference type="GO" id="GO:0008290">
    <property type="term" value="C:F-actin capping protein complex"/>
    <property type="evidence" value="ECO:0007669"/>
    <property type="project" value="UniProtKB-UniRule"/>
</dbReference>